<proteinExistence type="predicted"/>
<keyword evidence="2" id="KW-1185">Reference proteome</keyword>
<dbReference type="Proteomes" id="UP001152561">
    <property type="component" value="Unassembled WGS sequence"/>
</dbReference>
<accession>A0A9Q1RAU1</accession>
<reference evidence="2" key="1">
    <citation type="journal article" date="2023" name="Proc. Natl. Acad. Sci. U.S.A.">
        <title>Genomic and structural basis for evolution of tropane alkaloid biosynthesis.</title>
        <authorList>
            <person name="Wanga Y.-J."/>
            <person name="Taina T."/>
            <person name="Yua J.-Y."/>
            <person name="Lia J."/>
            <person name="Xua B."/>
            <person name="Chenc J."/>
            <person name="D'Auriad J.C."/>
            <person name="Huanga J.-P."/>
            <person name="Huanga S.-X."/>
        </authorList>
    </citation>
    <scope>NUCLEOTIDE SEQUENCE [LARGE SCALE GENOMIC DNA]</scope>
    <source>
        <strain evidence="2">cv. KIB-2019</strain>
    </source>
</reference>
<dbReference type="AlphaFoldDB" id="A0A9Q1RAU1"/>
<evidence type="ECO:0000313" key="1">
    <source>
        <dbReference type="EMBL" id="KAJ8550913.1"/>
    </source>
</evidence>
<name>A0A9Q1RAU1_9SOLA</name>
<gene>
    <name evidence="1" type="ORF">K7X08_000283</name>
</gene>
<comment type="caution">
    <text evidence="1">The sequence shown here is derived from an EMBL/GenBank/DDBJ whole genome shotgun (WGS) entry which is preliminary data.</text>
</comment>
<protein>
    <submittedName>
        <fullName evidence="1">Uncharacterized protein</fullName>
    </submittedName>
</protein>
<organism evidence="1 2">
    <name type="scientific">Anisodus acutangulus</name>
    <dbReference type="NCBI Taxonomy" id="402998"/>
    <lineage>
        <taxon>Eukaryota</taxon>
        <taxon>Viridiplantae</taxon>
        <taxon>Streptophyta</taxon>
        <taxon>Embryophyta</taxon>
        <taxon>Tracheophyta</taxon>
        <taxon>Spermatophyta</taxon>
        <taxon>Magnoliopsida</taxon>
        <taxon>eudicotyledons</taxon>
        <taxon>Gunneridae</taxon>
        <taxon>Pentapetalae</taxon>
        <taxon>asterids</taxon>
        <taxon>lamiids</taxon>
        <taxon>Solanales</taxon>
        <taxon>Solanaceae</taxon>
        <taxon>Solanoideae</taxon>
        <taxon>Hyoscyameae</taxon>
        <taxon>Anisodus</taxon>
    </lineage>
</organism>
<dbReference type="EMBL" id="JAJAGQ010000010">
    <property type="protein sequence ID" value="KAJ8550913.1"/>
    <property type="molecule type" value="Genomic_DNA"/>
</dbReference>
<sequence length="145" mass="15943">MWQLHKFVTKEISTALELLKTTTSASHDLLHARLDVFEIRLAALERSSSSSNAGSLRTVLQDFRVTVQALQVHTRGKRKRDEVDELDDEPLKVTYASEAGGASSNSASARVIFPPPLPFLLPEPAVTGAEIDASEATSPRYKQRV</sequence>
<evidence type="ECO:0000313" key="2">
    <source>
        <dbReference type="Proteomes" id="UP001152561"/>
    </source>
</evidence>